<accession>V9Z0M9</accession>
<proteinExistence type="predicted"/>
<name>V9Z0M9_9ACTN</name>
<dbReference type="AlphaFoldDB" id="V9Z0M9"/>
<gene>
    <name evidence="1" type="ORF">pFRL3_363c</name>
</gene>
<reference evidence="1" key="1">
    <citation type="submission" date="2013-09" db="EMBL/GenBank/DDBJ databases">
        <title>Complete nucleotide sequence of Streptomyces linear plasmid pFRL3.</title>
        <authorList>
            <person name="Chen Z."/>
            <person name="Fang P."/>
            <person name="Qin Z."/>
        </authorList>
    </citation>
    <scope>NUCLEOTIDE SEQUENCE</scope>
    <source>
        <plasmid evidence="1">pFRL3</plasmid>
    </source>
</reference>
<protein>
    <submittedName>
        <fullName evidence="1">Uncharacterized protein</fullName>
    </submittedName>
</protein>
<sequence length="182" mass="19634">MITTQRTPPWLRWLPGITAARPPAPAGARPNASSQQAWKIPTLVDEDPGREAYTLLGSAWHSSTARLVQTGHDFDVVRVPQPHAASALEALRSGGARRGAVSAEGGCWHFFVPMRSGSLAWPPWVTYLSGPSVQIPPRAARDNRLSLRWITRGEPLGLLLTESSVLCPILTALSPPDPRSGP</sequence>
<geneLocation type="plasmid" evidence="1">
    <name>pFRL3</name>
</geneLocation>
<organism evidence="1">
    <name type="scientific">Streptomyces sp. FR1</name>
    <dbReference type="NCBI Taxonomy" id="349971"/>
    <lineage>
        <taxon>Bacteria</taxon>
        <taxon>Bacillati</taxon>
        <taxon>Actinomycetota</taxon>
        <taxon>Actinomycetes</taxon>
        <taxon>Kitasatosporales</taxon>
        <taxon>Streptomycetaceae</taxon>
        <taxon>Streptomyces</taxon>
    </lineage>
</organism>
<dbReference type="RefSeq" id="WP_024126521.1">
    <property type="nucleotide sequence ID" value="NC_023283.1"/>
</dbReference>
<keyword evidence="1" id="KW-0614">Plasmid</keyword>
<evidence type="ECO:0000313" key="1">
    <source>
        <dbReference type="EMBL" id="AHE39140.1"/>
    </source>
</evidence>
<dbReference type="EMBL" id="KF602048">
    <property type="protein sequence ID" value="AHE39140.1"/>
    <property type="molecule type" value="Genomic_DNA"/>
</dbReference>